<organism evidence="1 2">
    <name type="scientific">Cyanidium caldarium</name>
    <name type="common">Red alga</name>
    <dbReference type="NCBI Taxonomy" id="2771"/>
    <lineage>
        <taxon>Eukaryota</taxon>
        <taxon>Rhodophyta</taxon>
        <taxon>Bangiophyceae</taxon>
        <taxon>Cyanidiales</taxon>
        <taxon>Cyanidiaceae</taxon>
        <taxon>Cyanidium</taxon>
    </lineage>
</organism>
<accession>A0AAV9IV03</accession>
<gene>
    <name evidence="1" type="ORF">CDCA_CDCA06G1940</name>
</gene>
<dbReference type="AlphaFoldDB" id="A0AAV9IV03"/>
<evidence type="ECO:0000313" key="2">
    <source>
        <dbReference type="Proteomes" id="UP001301350"/>
    </source>
</evidence>
<keyword evidence="2" id="KW-1185">Reference proteome</keyword>
<proteinExistence type="predicted"/>
<protein>
    <submittedName>
        <fullName evidence="1">Uncharacterized protein</fullName>
    </submittedName>
</protein>
<sequence length="576" mass="63232">MSPGHALNVRWRQQALSRLTAPEPARLNALVGGSPDGERFYTVDAAGDRWLNDEFPGDVVADDGRPRFGGVEAHRLVEWRRCPDDGRLLRTRCLSLSVPGVRMEVEALRRGSVLTYGGGDGGEVGPINYVASGCMPLLGFVVVACCGEIGDGAGHLVVYRPLAGTDGMRDCFPVRLPTPDSAWSVDVCPSHPLLAYGCNAHEVRFVEFALAPTAMQRLRRAGLDVSGRAACGVGRGSMHDLSAADRMRLSAMRYAAAELWVREWPERLQHRHNVPRVAFGIGDEAPLACSGVKIASASLDQTVQLAWIVSPRDWIRRVQRASTGDSTASLRDASGESAATSAVLSPSMRHVLSPGRRDLYRDGCWFVMPISWRFWERNTEARCGPALWRWKPSRFANAPRPDPRHEAVRAVLVDAVEMEQAAEQFMRHTVHAWVVGTGYSLYLYRTRECDLSGSRCIDRCVGSLDLFDIESNALHPMFGIRFGAFSEGLQLLAVALGMLPPSAGGLRLVQVDPHHGTLRDWTSPSAAARDAADDALGKPLRTVLSRLTEPICGMCFEGRELLLLDRRCRLTSIQFT</sequence>
<evidence type="ECO:0000313" key="1">
    <source>
        <dbReference type="EMBL" id="KAK4535915.1"/>
    </source>
</evidence>
<name>A0AAV9IV03_CYACA</name>
<dbReference type="EMBL" id="JANCYW010000006">
    <property type="protein sequence ID" value="KAK4535915.1"/>
    <property type="molecule type" value="Genomic_DNA"/>
</dbReference>
<reference evidence="1 2" key="1">
    <citation type="submission" date="2022-07" db="EMBL/GenBank/DDBJ databases">
        <title>Genome-wide signatures of adaptation to extreme environments.</title>
        <authorList>
            <person name="Cho C.H."/>
            <person name="Yoon H.S."/>
        </authorList>
    </citation>
    <scope>NUCLEOTIDE SEQUENCE [LARGE SCALE GENOMIC DNA]</scope>
    <source>
        <strain evidence="1 2">DBV 063 E5</strain>
    </source>
</reference>
<comment type="caution">
    <text evidence="1">The sequence shown here is derived from an EMBL/GenBank/DDBJ whole genome shotgun (WGS) entry which is preliminary data.</text>
</comment>
<dbReference type="Proteomes" id="UP001301350">
    <property type="component" value="Unassembled WGS sequence"/>
</dbReference>